<dbReference type="KEGG" id="sqz:FQU76_27645"/>
<dbReference type="GO" id="GO:0003700">
    <property type="term" value="F:DNA-binding transcription factor activity"/>
    <property type="evidence" value="ECO:0007669"/>
    <property type="project" value="InterPro"/>
</dbReference>
<dbReference type="Pfam" id="PF14525">
    <property type="entry name" value="AraC_binding_2"/>
    <property type="match status" value="1"/>
</dbReference>
<evidence type="ECO:0000313" key="6">
    <source>
        <dbReference type="EMBL" id="QDY79682.1"/>
    </source>
</evidence>
<feature type="region of interest" description="Disordered" evidence="4">
    <location>
        <begin position="315"/>
        <end position="361"/>
    </location>
</feature>
<dbReference type="EMBL" id="CP042266">
    <property type="protein sequence ID" value="QDY79682.1"/>
    <property type="molecule type" value="Genomic_DNA"/>
</dbReference>
<dbReference type="InterPro" id="IPR018060">
    <property type="entry name" value="HTH_AraC"/>
</dbReference>
<dbReference type="InterPro" id="IPR009057">
    <property type="entry name" value="Homeodomain-like_sf"/>
</dbReference>
<dbReference type="SMART" id="SM00342">
    <property type="entry name" value="HTH_ARAC"/>
    <property type="match status" value="1"/>
</dbReference>
<dbReference type="InterPro" id="IPR035418">
    <property type="entry name" value="AraC-bd_2"/>
</dbReference>
<dbReference type="AlphaFoldDB" id="A0A5B8IM64"/>
<dbReference type="InterPro" id="IPR020449">
    <property type="entry name" value="Tscrpt_reg_AraC-type_HTH"/>
</dbReference>
<evidence type="ECO:0000259" key="5">
    <source>
        <dbReference type="PROSITE" id="PS01124"/>
    </source>
</evidence>
<evidence type="ECO:0000256" key="1">
    <source>
        <dbReference type="ARBA" id="ARBA00023015"/>
    </source>
</evidence>
<dbReference type="SUPFAM" id="SSF46689">
    <property type="entry name" value="Homeodomain-like"/>
    <property type="match status" value="1"/>
</dbReference>
<feature type="domain" description="HTH araC/xylS-type" evidence="5">
    <location>
        <begin position="216"/>
        <end position="316"/>
    </location>
</feature>
<gene>
    <name evidence="6" type="ORF">FQU76_27645</name>
</gene>
<dbReference type="PANTHER" id="PTHR46796:SF6">
    <property type="entry name" value="ARAC SUBFAMILY"/>
    <property type="match status" value="1"/>
</dbReference>
<evidence type="ECO:0000313" key="7">
    <source>
        <dbReference type="Proteomes" id="UP000320580"/>
    </source>
</evidence>
<keyword evidence="3" id="KW-0804">Transcription</keyword>
<dbReference type="PRINTS" id="PR00032">
    <property type="entry name" value="HTHARAC"/>
</dbReference>
<keyword evidence="2" id="KW-0238">DNA-binding</keyword>
<keyword evidence="1" id="KW-0805">Transcription regulation</keyword>
<dbReference type="Pfam" id="PF12833">
    <property type="entry name" value="HTH_18"/>
    <property type="match status" value="1"/>
</dbReference>
<protein>
    <submittedName>
        <fullName evidence="6">AraC family transcriptional regulator</fullName>
    </submittedName>
</protein>
<reference evidence="6 7" key="1">
    <citation type="submission" date="2019-07" db="EMBL/GenBank/DDBJ databases">
        <authorList>
            <person name="Zhu P."/>
        </authorList>
    </citation>
    <scope>NUCLEOTIDE SEQUENCE [LARGE SCALE GENOMIC DNA]</scope>
    <source>
        <strain evidence="6 7">SSL-25</strain>
    </source>
</reference>
<dbReference type="RefSeq" id="WP_146482967.1">
    <property type="nucleotide sequence ID" value="NZ_CP042266.1"/>
</dbReference>
<dbReference type="PANTHER" id="PTHR46796">
    <property type="entry name" value="HTH-TYPE TRANSCRIPTIONAL ACTIVATOR RHAS-RELATED"/>
    <property type="match status" value="1"/>
</dbReference>
<dbReference type="GO" id="GO:0043565">
    <property type="term" value="F:sequence-specific DNA binding"/>
    <property type="evidence" value="ECO:0007669"/>
    <property type="project" value="InterPro"/>
</dbReference>
<keyword evidence="7" id="KW-1185">Reference proteome</keyword>
<evidence type="ECO:0000256" key="2">
    <source>
        <dbReference type="ARBA" id="ARBA00023125"/>
    </source>
</evidence>
<proteinExistence type="predicted"/>
<dbReference type="Proteomes" id="UP000320580">
    <property type="component" value="Chromosome"/>
</dbReference>
<dbReference type="PROSITE" id="PS01124">
    <property type="entry name" value="HTH_ARAC_FAMILY_2"/>
    <property type="match status" value="1"/>
</dbReference>
<dbReference type="OrthoDB" id="9799345at2"/>
<organism evidence="6 7">
    <name type="scientific">Streptomyces qinzhouensis</name>
    <dbReference type="NCBI Taxonomy" id="2599401"/>
    <lineage>
        <taxon>Bacteria</taxon>
        <taxon>Bacillati</taxon>
        <taxon>Actinomycetota</taxon>
        <taxon>Actinomycetes</taxon>
        <taxon>Kitasatosporales</taxon>
        <taxon>Streptomycetaceae</taxon>
        <taxon>Streptomyces</taxon>
    </lineage>
</organism>
<evidence type="ECO:0000256" key="4">
    <source>
        <dbReference type="SAM" id="MobiDB-lite"/>
    </source>
</evidence>
<dbReference type="InterPro" id="IPR050204">
    <property type="entry name" value="AraC_XylS_family_regulators"/>
</dbReference>
<name>A0A5B8IM64_9ACTN</name>
<evidence type="ECO:0000256" key="3">
    <source>
        <dbReference type="ARBA" id="ARBA00023163"/>
    </source>
</evidence>
<dbReference type="Gene3D" id="1.10.10.60">
    <property type="entry name" value="Homeodomain-like"/>
    <property type="match status" value="1"/>
</dbReference>
<accession>A0A5B8IM64</accession>
<sequence>MWSWVSHDSVETADRTEWFNDMIARTVAPHRMELVDPATFHARTGVLELGRVSVAYHDYGAQRSWRTPELIRRSDPEHYFLGLLTGGGMRVDQGRNEARLTAGDAVLFDTSHPYSAGTTSPGGSRVLLMSIPRTVVNLPADRVDAALAQGFAAREGIGAILRRFLGSLREHAGACSPQELESLERSTVSLASALIAQQLDAWEALSAETREEILLRRVHAFIEHHLDDPGLSPEAVAAHHHISLRGLYSLFSAEEESVAARIRRRRLERCRAELAASRPPQPIRAIAARWGFTSDTAFSRTFKAAYGISPRAFRRQAAAQHGQLTPPAETGPPRHRPRRRAPGAESGSGVPLRTVGSGGRG</sequence>